<dbReference type="SMART" id="SM00448">
    <property type="entry name" value="REC"/>
    <property type="match status" value="1"/>
</dbReference>
<feature type="domain" description="Response regulatory" evidence="10">
    <location>
        <begin position="3"/>
        <end position="120"/>
    </location>
</feature>
<evidence type="ECO:0000259" key="9">
    <source>
        <dbReference type="PROSITE" id="PS01124"/>
    </source>
</evidence>
<evidence type="ECO:0000256" key="4">
    <source>
        <dbReference type="ARBA" id="ARBA00023012"/>
    </source>
</evidence>
<dbReference type="InterPro" id="IPR001789">
    <property type="entry name" value="Sig_transdc_resp-reg_receiver"/>
</dbReference>
<dbReference type="InterPro" id="IPR020449">
    <property type="entry name" value="Tscrpt_reg_AraC-type_HTH"/>
</dbReference>
<keyword evidence="3 8" id="KW-0597">Phosphoprotein</keyword>
<feature type="modified residue" description="4-aspartylphosphate" evidence="8">
    <location>
        <position position="55"/>
    </location>
</feature>
<dbReference type="InterPro" id="IPR051552">
    <property type="entry name" value="HptR"/>
</dbReference>
<keyword evidence="6" id="KW-0238">DNA-binding</keyword>
<dbReference type="SUPFAM" id="SSF46689">
    <property type="entry name" value="Homeodomain-like"/>
    <property type="match status" value="2"/>
</dbReference>
<name>A0ABY4CJB4_9BACL</name>
<keyword evidence="4" id="KW-0902">Two-component regulatory system</keyword>
<proteinExistence type="predicted"/>
<evidence type="ECO:0000256" key="3">
    <source>
        <dbReference type="ARBA" id="ARBA00022553"/>
    </source>
</evidence>
<accession>A0ABY4CJB4</accession>
<comment type="subcellular location">
    <subcellularLocation>
        <location evidence="1">Cytoplasm</location>
    </subcellularLocation>
</comment>
<sequence length="369" mass="43239">MWKVVIVDDDQQTLNGMKKVIPWEQLQAECVGECIDGKEGLETILSIQADLVLTDIYMPVMNGLEMIEQLRQQGYKGKIIILSGYSDFEYARKALRLQVDDYLSKPLSVQTLKQVLETSFRKLEEEEAQKILLEKMSTNFFNEGISNEIPQEVTKAIRPFSFYHQLAGAVRLGLVKQSMQTIDEYKQRLDQVKEITPPILQQQLYEIWGVLAYALHDVGIFLDEIFPNLDVQKEIRKIYTTEQMDEWLSRKVHMILMDRQWNENVKHKQAVEFMVQYIQEHYGEDVTIGDLAEKLFISRNHLSQIFKKIMGETFNTYLTQYRMEKAKTMILEGNYLIYEVAEKVGYKNIPYFSTLFKKYTGFTPSELQK</sequence>
<evidence type="ECO:0000256" key="2">
    <source>
        <dbReference type="ARBA" id="ARBA00022490"/>
    </source>
</evidence>
<gene>
    <name evidence="11" type="ORF">LSG31_22610</name>
</gene>
<keyword evidence="2" id="KW-0963">Cytoplasm</keyword>
<dbReference type="PANTHER" id="PTHR42713:SF3">
    <property type="entry name" value="TRANSCRIPTIONAL REGULATORY PROTEIN HPTR"/>
    <property type="match status" value="1"/>
</dbReference>
<dbReference type="Proteomes" id="UP000830167">
    <property type="component" value="Chromosome"/>
</dbReference>
<reference evidence="11" key="1">
    <citation type="submission" date="2021-12" db="EMBL/GenBank/DDBJ databases">
        <title>Alicyclobacillaceae gen. nov., sp. nov., isolated from chalcocite enrichment system.</title>
        <authorList>
            <person name="Jiang Z."/>
        </authorList>
    </citation>
    <scope>NUCLEOTIDE SEQUENCE</scope>
    <source>
        <strain evidence="11">MYW30-H2</strain>
    </source>
</reference>
<dbReference type="EMBL" id="CP089291">
    <property type="protein sequence ID" value="UOF90610.1"/>
    <property type="molecule type" value="Genomic_DNA"/>
</dbReference>
<keyword evidence="12" id="KW-1185">Reference proteome</keyword>
<dbReference type="Pfam" id="PF00072">
    <property type="entry name" value="Response_reg"/>
    <property type="match status" value="1"/>
</dbReference>
<dbReference type="CDD" id="cd17536">
    <property type="entry name" value="REC_YesN-like"/>
    <property type="match status" value="1"/>
</dbReference>
<evidence type="ECO:0000256" key="8">
    <source>
        <dbReference type="PROSITE-ProRule" id="PRU00169"/>
    </source>
</evidence>
<dbReference type="PRINTS" id="PR00032">
    <property type="entry name" value="HTHARAC"/>
</dbReference>
<evidence type="ECO:0000259" key="10">
    <source>
        <dbReference type="PROSITE" id="PS50110"/>
    </source>
</evidence>
<dbReference type="Pfam" id="PF12833">
    <property type="entry name" value="HTH_18"/>
    <property type="match status" value="1"/>
</dbReference>
<evidence type="ECO:0000313" key="12">
    <source>
        <dbReference type="Proteomes" id="UP000830167"/>
    </source>
</evidence>
<dbReference type="PROSITE" id="PS01124">
    <property type="entry name" value="HTH_ARAC_FAMILY_2"/>
    <property type="match status" value="1"/>
</dbReference>
<keyword evidence="5" id="KW-0805">Transcription regulation</keyword>
<dbReference type="SUPFAM" id="SSF52172">
    <property type="entry name" value="CheY-like"/>
    <property type="match status" value="1"/>
</dbReference>
<dbReference type="PROSITE" id="PS50110">
    <property type="entry name" value="RESPONSE_REGULATORY"/>
    <property type="match status" value="1"/>
</dbReference>
<feature type="domain" description="HTH araC/xylS-type" evidence="9">
    <location>
        <begin position="272"/>
        <end position="369"/>
    </location>
</feature>
<evidence type="ECO:0000256" key="7">
    <source>
        <dbReference type="ARBA" id="ARBA00023163"/>
    </source>
</evidence>
<dbReference type="InterPro" id="IPR018060">
    <property type="entry name" value="HTH_AraC"/>
</dbReference>
<evidence type="ECO:0000256" key="6">
    <source>
        <dbReference type="ARBA" id="ARBA00023125"/>
    </source>
</evidence>
<evidence type="ECO:0000313" key="11">
    <source>
        <dbReference type="EMBL" id="UOF90610.1"/>
    </source>
</evidence>
<dbReference type="Gene3D" id="1.10.10.60">
    <property type="entry name" value="Homeodomain-like"/>
    <property type="match status" value="2"/>
</dbReference>
<dbReference type="InterPro" id="IPR011006">
    <property type="entry name" value="CheY-like_superfamily"/>
</dbReference>
<evidence type="ECO:0000256" key="1">
    <source>
        <dbReference type="ARBA" id="ARBA00004496"/>
    </source>
</evidence>
<dbReference type="InterPro" id="IPR018062">
    <property type="entry name" value="HTH_AraC-typ_CS"/>
</dbReference>
<protein>
    <submittedName>
        <fullName evidence="11">Response regulator transcription factor</fullName>
    </submittedName>
</protein>
<dbReference type="InterPro" id="IPR009057">
    <property type="entry name" value="Homeodomain-like_sf"/>
</dbReference>
<dbReference type="Gene3D" id="3.40.50.2300">
    <property type="match status" value="1"/>
</dbReference>
<dbReference type="PROSITE" id="PS00041">
    <property type="entry name" value="HTH_ARAC_FAMILY_1"/>
    <property type="match status" value="1"/>
</dbReference>
<dbReference type="PANTHER" id="PTHR42713">
    <property type="entry name" value="HISTIDINE KINASE-RELATED"/>
    <property type="match status" value="1"/>
</dbReference>
<organism evidence="11 12">
    <name type="scientific">Fodinisporobacter ferrooxydans</name>
    <dbReference type="NCBI Taxonomy" id="2901836"/>
    <lineage>
        <taxon>Bacteria</taxon>
        <taxon>Bacillati</taxon>
        <taxon>Bacillota</taxon>
        <taxon>Bacilli</taxon>
        <taxon>Bacillales</taxon>
        <taxon>Alicyclobacillaceae</taxon>
        <taxon>Fodinisporobacter</taxon>
    </lineage>
</organism>
<dbReference type="RefSeq" id="WP_347437309.1">
    <property type="nucleotide sequence ID" value="NZ_CP089291.1"/>
</dbReference>
<keyword evidence="7" id="KW-0804">Transcription</keyword>
<dbReference type="SMART" id="SM00342">
    <property type="entry name" value="HTH_ARAC"/>
    <property type="match status" value="1"/>
</dbReference>
<evidence type="ECO:0000256" key="5">
    <source>
        <dbReference type="ARBA" id="ARBA00023015"/>
    </source>
</evidence>